<protein>
    <recommendedName>
        <fullName evidence="4">Nucleolar protein 16</fullName>
    </recommendedName>
</protein>
<reference evidence="2" key="1">
    <citation type="submission" date="2023-10" db="EMBL/GenBank/DDBJ databases">
        <authorList>
            <person name="Chen Y."/>
            <person name="Shah S."/>
            <person name="Dougan E. K."/>
            <person name="Thang M."/>
            <person name="Chan C."/>
        </authorList>
    </citation>
    <scope>NUCLEOTIDE SEQUENCE [LARGE SCALE GENOMIC DNA]</scope>
</reference>
<gene>
    <name evidence="2" type="ORF">PCOR1329_LOCUS21801</name>
</gene>
<accession>A0ABN9RLY8</accession>
<keyword evidence="3" id="KW-1185">Reference proteome</keyword>
<evidence type="ECO:0000313" key="3">
    <source>
        <dbReference type="Proteomes" id="UP001189429"/>
    </source>
</evidence>
<evidence type="ECO:0000256" key="1">
    <source>
        <dbReference type="SAM" id="MobiDB-lite"/>
    </source>
</evidence>
<organism evidence="2 3">
    <name type="scientific">Prorocentrum cordatum</name>
    <dbReference type="NCBI Taxonomy" id="2364126"/>
    <lineage>
        <taxon>Eukaryota</taxon>
        <taxon>Sar</taxon>
        <taxon>Alveolata</taxon>
        <taxon>Dinophyceae</taxon>
        <taxon>Prorocentrales</taxon>
        <taxon>Prorocentraceae</taxon>
        <taxon>Prorocentrum</taxon>
    </lineage>
</organism>
<name>A0ABN9RLY8_9DINO</name>
<feature type="region of interest" description="Disordered" evidence="1">
    <location>
        <begin position="110"/>
        <end position="140"/>
    </location>
</feature>
<proteinExistence type="predicted"/>
<sequence>MKRQRKPNVREKNLARNQKNTIRERDGVHGEWMQRQFKYETRVKQARIKRSSTVQNGCLNLGLLRPRAARHCCDGGTPDGKRPLDPVARGLPPDRLCVLASRCLCGCPDRGHSNRPTMEGTISGDKDEEPFPSAAEDTSA</sequence>
<comment type="caution">
    <text evidence="2">The sequence shown here is derived from an EMBL/GenBank/DDBJ whole genome shotgun (WGS) entry which is preliminary data.</text>
</comment>
<dbReference type="Proteomes" id="UP001189429">
    <property type="component" value="Unassembled WGS sequence"/>
</dbReference>
<evidence type="ECO:0000313" key="2">
    <source>
        <dbReference type="EMBL" id="CAK0819960.1"/>
    </source>
</evidence>
<dbReference type="EMBL" id="CAUYUJ010007213">
    <property type="protein sequence ID" value="CAK0819960.1"/>
    <property type="molecule type" value="Genomic_DNA"/>
</dbReference>
<evidence type="ECO:0008006" key="4">
    <source>
        <dbReference type="Google" id="ProtNLM"/>
    </source>
</evidence>